<evidence type="ECO:0000256" key="1">
    <source>
        <dbReference type="SAM" id="MobiDB-lite"/>
    </source>
</evidence>
<keyword evidence="3" id="KW-1185">Reference proteome</keyword>
<accession>A0ABQ4IK61</accession>
<name>A0ABQ4IK61_9ACTN</name>
<gene>
    <name evidence="2" type="ORF">Vgi01_49780</name>
</gene>
<evidence type="ECO:0008006" key="4">
    <source>
        <dbReference type="Google" id="ProtNLM"/>
    </source>
</evidence>
<evidence type="ECO:0000313" key="2">
    <source>
        <dbReference type="EMBL" id="GIJ18294.1"/>
    </source>
</evidence>
<dbReference type="Proteomes" id="UP000647860">
    <property type="component" value="Unassembled WGS sequence"/>
</dbReference>
<proteinExistence type="predicted"/>
<organism evidence="2 3">
    <name type="scientific">Micromonospora gifhornensis</name>
    <dbReference type="NCBI Taxonomy" id="84594"/>
    <lineage>
        <taxon>Bacteria</taxon>
        <taxon>Bacillati</taxon>
        <taxon>Actinomycetota</taxon>
        <taxon>Actinomycetes</taxon>
        <taxon>Micromonosporales</taxon>
        <taxon>Micromonosporaceae</taxon>
        <taxon>Micromonospora</taxon>
    </lineage>
</organism>
<sequence>MLPVAWLITALLPTMATPLVIISTAPATTVSRAQSGSLRRGRPFPALPDRFLPPEGGGGVAAA</sequence>
<reference evidence="2 3" key="1">
    <citation type="submission" date="2021-01" db="EMBL/GenBank/DDBJ databases">
        <title>Whole genome shotgun sequence of Verrucosispora gifhornensis NBRC 16317.</title>
        <authorList>
            <person name="Komaki H."/>
            <person name="Tamura T."/>
        </authorList>
    </citation>
    <scope>NUCLEOTIDE SEQUENCE [LARGE SCALE GENOMIC DNA]</scope>
    <source>
        <strain evidence="2 3">NBRC 16317</strain>
    </source>
</reference>
<protein>
    <recommendedName>
        <fullName evidence="4">Secreted protein</fullName>
    </recommendedName>
</protein>
<evidence type="ECO:0000313" key="3">
    <source>
        <dbReference type="Proteomes" id="UP000647860"/>
    </source>
</evidence>
<dbReference type="EMBL" id="BOPA01000038">
    <property type="protein sequence ID" value="GIJ18294.1"/>
    <property type="molecule type" value="Genomic_DNA"/>
</dbReference>
<comment type="caution">
    <text evidence="2">The sequence shown here is derived from an EMBL/GenBank/DDBJ whole genome shotgun (WGS) entry which is preliminary data.</text>
</comment>
<feature type="region of interest" description="Disordered" evidence="1">
    <location>
        <begin position="29"/>
        <end position="63"/>
    </location>
</feature>